<dbReference type="Proteomes" id="UP000094526">
    <property type="component" value="Unassembled WGS sequence"/>
</dbReference>
<evidence type="ECO:0000313" key="2">
    <source>
        <dbReference type="EMBL" id="OCT52191.1"/>
    </source>
</evidence>
<evidence type="ECO:0000313" key="3">
    <source>
        <dbReference type="Proteomes" id="UP000094526"/>
    </source>
</evidence>
<proteinExistence type="predicted"/>
<sequence>MIPQGGLRQVKDDLVNDLKEQSVDFAERLSSVQIDRNLKTLCADRLGSLNLKTSRIHDLYGQGPVRLDGDKLAHKPAARAYSAGEIEAFEIKCFDSADSSTQRLKCGDPEGLRPNGNKAPLCTILFPESDTSSDEEPLRGSMRRKVAEQSNRGGPQAFTPYTEARFPGSVWKFRDSFAGRYEDMLTIATFTLLVMMSQGWLHQHPTGIEQSQIYSGNSSLRLASIDSCPRACKRQISQKEHVAVPSSNEDGLLHAQIPVHLECPSNEGEGPPESVTYRCGIEHVSTHLLADLDAEAHRRAAIIQT</sequence>
<accession>A0A1C1CUL4</accession>
<organism evidence="2 3">
    <name type="scientific">Cladophialophora carrionii</name>
    <dbReference type="NCBI Taxonomy" id="86049"/>
    <lineage>
        <taxon>Eukaryota</taxon>
        <taxon>Fungi</taxon>
        <taxon>Dikarya</taxon>
        <taxon>Ascomycota</taxon>
        <taxon>Pezizomycotina</taxon>
        <taxon>Eurotiomycetes</taxon>
        <taxon>Chaetothyriomycetidae</taxon>
        <taxon>Chaetothyriales</taxon>
        <taxon>Herpotrichiellaceae</taxon>
        <taxon>Cladophialophora</taxon>
    </lineage>
</organism>
<feature type="region of interest" description="Disordered" evidence="1">
    <location>
        <begin position="129"/>
        <end position="159"/>
    </location>
</feature>
<dbReference type="AlphaFoldDB" id="A0A1C1CUL4"/>
<name>A0A1C1CUL4_9EURO</name>
<gene>
    <name evidence="2" type="ORF">CLCR_08892</name>
</gene>
<dbReference type="VEuPathDB" id="FungiDB:CLCR_08892"/>
<evidence type="ECO:0000256" key="1">
    <source>
        <dbReference type="SAM" id="MobiDB-lite"/>
    </source>
</evidence>
<dbReference type="EMBL" id="LGRB01000009">
    <property type="protein sequence ID" value="OCT52191.1"/>
    <property type="molecule type" value="Genomic_DNA"/>
</dbReference>
<comment type="caution">
    <text evidence="2">The sequence shown here is derived from an EMBL/GenBank/DDBJ whole genome shotgun (WGS) entry which is preliminary data.</text>
</comment>
<protein>
    <submittedName>
        <fullName evidence="2">Uncharacterized protein</fullName>
    </submittedName>
</protein>
<keyword evidence="3" id="KW-1185">Reference proteome</keyword>
<reference evidence="3" key="1">
    <citation type="submission" date="2015-07" db="EMBL/GenBank/DDBJ databases">
        <authorList>
            <person name="Teixeira M.M."/>
            <person name="Souza R.C."/>
            <person name="Almeida L.G."/>
            <person name="Vicente V.A."/>
            <person name="de Hoog S."/>
            <person name="Bocca A.L."/>
            <person name="de Almeida S.R."/>
            <person name="Vasconcelos A.T."/>
            <person name="Felipe M.S."/>
        </authorList>
    </citation>
    <scope>NUCLEOTIDE SEQUENCE [LARGE SCALE GENOMIC DNA]</scope>
    <source>
        <strain evidence="3">KSF</strain>
    </source>
</reference>